<keyword evidence="2" id="KW-1185">Reference proteome</keyword>
<reference evidence="1 2" key="1">
    <citation type="submission" date="2019-03" db="EMBL/GenBank/DDBJ databases">
        <title>Genomic Encyclopedia of Type Strains, Phase IV (KMG-IV): sequencing the most valuable type-strain genomes for metagenomic binning, comparative biology and taxonomic classification.</title>
        <authorList>
            <person name="Goeker M."/>
        </authorList>
    </citation>
    <scope>NUCLEOTIDE SEQUENCE [LARGE SCALE GENOMIC DNA]</scope>
    <source>
        <strain evidence="1 2">DSM 22958</strain>
    </source>
</reference>
<dbReference type="EMBL" id="SLWL01000011">
    <property type="protein sequence ID" value="TCO11745.1"/>
    <property type="molecule type" value="Genomic_DNA"/>
</dbReference>
<dbReference type="RefSeq" id="WP_165910006.1">
    <property type="nucleotide sequence ID" value="NZ_JBHUNN010000002.1"/>
</dbReference>
<protein>
    <submittedName>
        <fullName evidence="1">Uncharacterized protein</fullName>
    </submittedName>
</protein>
<dbReference type="AlphaFoldDB" id="A0A4V2RX47"/>
<dbReference type="Proteomes" id="UP000294881">
    <property type="component" value="Unassembled WGS sequence"/>
</dbReference>
<evidence type="ECO:0000313" key="1">
    <source>
        <dbReference type="EMBL" id="TCO11745.1"/>
    </source>
</evidence>
<gene>
    <name evidence="1" type="ORF">EV666_11119</name>
</gene>
<organism evidence="1 2">
    <name type="scientific">Camelimonas lactis</name>
    <dbReference type="NCBI Taxonomy" id="659006"/>
    <lineage>
        <taxon>Bacteria</taxon>
        <taxon>Pseudomonadati</taxon>
        <taxon>Pseudomonadota</taxon>
        <taxon>Alphaproteobacteria</taxon>
        <taxon>Hyphomicrobiales</taxon>
        <taxon>Chelatococcaceae</taxon>
        <taxon>Camelimonas</taxon>
    </lineage>
</organism>
<evidence type="ECO:0000313" key="2">
    <source>
        <dbReference type="Proteomes" id="UP000294881"/>
    </source>
</evidence>
<comment type="caution">
    <text evidence="1">The sequence shown here is derived from an EMBL/GenBank/DDBJ whole genome shotgun (WGS) entry which is preliminary data.</text>
</comment>
<proteinExistence type="predicted"/>
<name>A0A4V2RX47_9HYPH</name>
<sequence>MTGMRLRDLMLAAGVMVLVVASVSLQLSVAGNMMKGGRAAATAIAAVAE</sequence>
<accession>A0A4V2RX47</accession>